<evidence type="ECO:0000259" key="7">
    <source>
        <dbReference type="Pfam" id="PF07195"/>
    </source>
</evidence>
<keyword evidence="9" id="KW-1185">Reference proteome</keyword>
<keyword evidence="8" id="KW-0966">Cell projection</keyword>
<keyword evidence="5" id="KW-0964">Secreted</keyword>
<dbReference type="InterPro" id="IPR003481">
    <property type="entry name" value="FliD_N"/>
</dbReference>
<dbReference type="Proteomes" id="UP000239936">
    <property type="component" value="Unassembled WGS sequence"/>
</dbReference>
<dbReference type="OrthoDB" id="5980200at2"/>
<dbReference type="GO" id="GO:0009424">
    <property type="term" value="C:bacterial-type flagellum hook"/>
    <property type="evidence" value="ECO:0007669"/>
    <property type="project" value="UniProtKB-UniRule"/>
</dbReference>
<evidence type="ECO:0000256" key="1">
    <source>
        <dbReference type="ARBA" id="ARBA00009764"/>
    </source>
</evidence>
<sequence>MDTNIVSTLGAGSGIDITKLVSQLVEVERAPQQARIDAKQKTLEAQISGYGKLKSALDTIKTAVASLGSTDLFNARSVAVPTSEAITADKVSPGAQIGSYKINVTQVASAQSIATEEQTERDSALNKSGNMTISFGAWTYTGSDPTSFATNTDREALSINVTAADSLDTIAEKINSQNAGVQASVIKVDDKYQLTLTAPSGASNAMQISVDDPSLNSFSFTATNHASVTETQQASDAKLTVNGLEVIRESNTIDDVISGLNFTVNKAMLATESLTFSVTADKSAAETAVRGFVTAYNTFQETTNKLVGYTRDADNNLVRGDLAGDSSARSTINRMRTLIGGAVPGLESGFTALTNVGIRTERDGSLSINQTEFNDAFTNHFDLVGELFANKTTSANSAVTVNQGTFASAAVAGSYEIAITRDPTKGETIGSTMTDTFPKTIATGDGYTFKLNVDGVSSHSIELTGTYSSVEQLRLDLQSRINSDSKLKAAGVGVDVGFDTVNNQFSFKSREYGSISQAGFTETGTGMANLGISPTQAKVFSSAITQATFNSGTNSFTPSLDATTKDYTFKINVDGLESSSITLINTYNTAADVAAELEAKINADSTLSTAGAAVDVEYDTTNKRFIFNSRAGGTVSAISFASISNDMAEFGISTTMGGTRGIDVAGTVNGIEGFGAGNVLLPDIESDAYGLNFSVRAGATAQSGSGFQVSFSRGMAGELSNLIDNFLSSTGVIESRESGIQTQLDRLGEDKTKLNTRMTTVSARLTAQFVTMERIVASLQDTGGQLDGLVDRLPFTASNK</sequence>
<dbReference type="PANTHER" id="PTHR30288:SF0">
    <property type="entry name" value="FLAGELLAR HOOK-ASSOCIATED PROTEIN 2"/>
    <property type="match status" value="1"/>
</dbReference>
<comment type="function">
    <text evidence="5">Required for morphogenesis and for the elongation of the flagellar filament by facilitating polymerization of the flagellin monomers at the tip of growing filament. Forms a capping structure, which prevents flagellin subunits (transported through the central channel of the flagellum) from leaking out without polymerization at the distal end.</text>
</comment>
<proteinExistence type="inferred from homology"/>
<dbReference type="GO" id="GO:0005576">
    <property type="term" value="C:extracellular region"/>
    <property type="evidence" value="ECO:0007669"/>
    <property type="project" value="UniProtKB-SubCell"/>
</dbReference>
<keyword evidence="3" id="KW-0175">Coiled coil</keyword>
<evidence type="ECO:0000256" key="2">
    <source>
        <dbReference type="ARBA" id="ARBA00011255"/>
    </source>
</evidence>
<feature type="domain" description="Flagellar hook-associated protein 2 C-terminal" evidence="7">
    <location>
        <begin position="712"/>
        <end position="780"/>
    </location>
</feature>
<dbReference type="Pfam" id="PF07195">
    <property type="entry name" value="FliD_C"/>
    <property type="match status" value="2"/>
</dbReference>
<evidence type="ECO:0000259" key="6">
    <source>
        <dbReference type="Pfam" id="PF02465"/>
    </source>
</evidence>
<evidence type="ECO:0000313" key="9">
    <source>
        <dbReference type="Proteomes" id="UP000239936"/>
    </source>
</evidence>
<evidence type="ECO:0000313" key="8">
    <source>
        <dbReference type="EMBL" id="PQJ97326.1"/>
    </source>
</evidence>
<dbReference type="RefSeq" id="WP_105072585.1">
    <property type="nucleotide sequence ID" value="NZ_PPGH01000013.1"/>
</dbReference>
<dbReference type="GO" id="GO:0009421">
    <property type="term" value="C:bacterial-type flagellum filament cap"/>
    <property type="evidence" value="ECO:0007669"/>
    <property type="project" value="InterPro"/>
</dbReference>
<evidence type="ECO:0000256" key="3">
    <source>
        <dbReference type="ARBA" id="ARBA00023054"/>
    </source>
</evidence>
<dbReference type="Pfam" id="PF07196">
    <property type="entry name" value="Flagellin_IN"/>
    <property type="match status" value="1"/>
</dbReference>
<comment type="similarity">
    <text evidence="1 5">Belongs to the FliD family.</text>
</comment>
<dbReference type="InterPro" id="IPR040026">
    <property type="entry name" value="FliD"/>
</dbReference>
<keyword evidence="8" id="KW-0282">Flagellum</keyword>
<comment type="caution">
    <text evidence="8">The sequence shown here is derived from an EMBL/GenBank/DDBJ whole genome shotgun (WGS) entry which is preliminary data.</text>
</comment>
<organism evidence="8 9">
    <name type="scientific">Chromatium okenii</name>
    <dbReference type="NCBI Taxonomy" id="61644"/>
    <lineage>
        <taxon>Bacteria</taxon>
        <taxon>Pseudomonadati</taxon>
        <taxon>Pseudomonadota</taxon>
        <taxon>Gammaproteobacteria</taxon>
        <taxon>Chromatiales</taxon>
        <taxon>Chromatiaceae</taxon>
        <taxon>Chromatium</taxon>
    </lineage>
</organism>
<dbReference type="InterPro" id="IPR010809">
    <property type="entry name" value="FliD_C"/>
</dbReference>
<dbReference type="AlphaFoldDB" id="A0A2S7XUJ5"/>
<dbReference type="PANTHER" id="PTHR30288">
    <property type="entry name" value="FLAGELLAR CAP/ASSEMBLY PROTEIN FLID"/>
    <property type="match status" value="1"/>
</dbReference>
<dbReference type="Pfam" id="PF02465">
    <property type="entry name" value="FliD_N"/>
    <property type="match status" value="1"/>
</dbReference>
<dbReference type="InterPro" id="IPR010810">
    <property type="entry name" value="Flagellin_hook_IN_motif"/>
</dbReference>
<dbReference type="EMBL" id="PPGH01000013">
    <property type="protein sequence ID" value="PQJ97326.1"/>
    <property type="molecule type" value="Genomic_DNA"/>
</dbReference>
<gene>
    <name evidence="8" type="ORF">CXB77_01985</name>
</gene>
<name>A0A2S7XUJ5_9GAMM</name>
<keyword evidence="4 5" id="KW-0975">Bacterial flagellum</keyword>
<reference evidence="8 9" key="1">
    <citation type="submission" date="2018-01" db="EMBL/GenBank/DDBJ databases">
        <title>The complete genome sequence of Chromatium okenii LaCa, a purple sulfur bacterium with a turbulent life.</title>
        <authorList>
            <person name="Luedin S.M."/>
            <person name="Liechti N."/>
            <person name="Storelli N."/>
            <person name="Danza F."/>
            <person name="Wittwer M."/>
            <person name="Pothier J.F."/>
            <person name="Tonolla M.A."/>
        </authorList>
    </citation>
    <scope>NUCLEOTIDE SEQUENCE [LARGE SCALE GENOMIC DNA]</scope>
    <source>
        <strain evidence="8 9">LaCa</strain>
    </source>
</reference>
<evidence type="ECO:0000256" key="5">
    <source>
        <dbReference type="RuleBase" id="RU362066"/>
    </source>
</evidence>
<dbReference type="GO" id="GO:0071973">
    <property type="term" value="P:bacterial-type flagellum-dependent cell motility"/>
    <property type="evidence" value="ECO:0007669"/>
    <property type="project" value="TreeGrafter"/>
</dbReference>
<protein>
    <recommendedName>
        <fullName evidence="5">Flagellar hook-associated protein 2</fullName>
        <shortName evidence="5">HAP2</shortName>
    </recommendedName>
    <alternativeName>
        <fullName evidence="5">Flagellar cap protein</fullName>
    </alternativeName>
</protein>
<accession>A0A2S7XUJ5</accession>
<comment type="subunit">
    <text evidence="2 5">Homopentamer.</text>
</comment>
<feature type="domain" description="Flagellar hook-associated protein 2 C-terminal" evidence="7">
    <location>
        <begin position="234"/>
        <end position="403"/>
    </location>
</feature>
<dbReference type="GO" id="GO:0007155">
    <property type="term" value="P:cell adhesion"/>
    <property type="evidence" value="ECO:0007669"/>
    <property type="project" value="InterPro"/>
</dbReference>
<feature type="domain" description="Flagellar hook-associated protein 2 N-terminal" evidence="6">
    <location>
        <begin position="13"/>
        <end position="111"/>
    </location>
</feature>
<comment type="subcellular location">
    <subcellularLocation>
        <location evidence="5">Secreted</location>
    </subcellularLocation>
    <subcellularLocation>
        <location evidence="5">Bacterial flagellum</location>
    </subcellularLocation>
</comment>
<keyword evidence="8" id="KW-0969">Cilium</keyword>
<evidence type="ECO:0000256" key="4">
    <source>
        <dbReference type="ARBA" id="ARBA00023143"/>
    </source>
</evidence>